<feature type="compositionally biased region" description="Pro residues" evidence="1">
    <location>
        <begin position="1"/>
        <end position="11"/>
    </location>
</feature>
<sequence length="96" mass="10735">MLNPLHSPPSSPRASQTDSTPGDARGFWKEDLVCACQNDAAEITSKNLCINNEGMYEGPGYDTWYEGHNNKAVCKSAKLCRMYPDEEGFQNRLKMC</sequence>
<dbReference type="RefSeq" id="XP_066709308.1">
    <property type="nucleotide sequence ID" value="XM_066864347.1"/>
</dbReference>
<comment type="caution">
    <text evidence="2">The sequence shown here is derived from an EMBL/GenBank/DDBJ whole genome shotgun (WGS) entry which is preliminary data.</text>
</comment>
<accession>A0ABR1T8Y7</accession>
<feature type="region of interest" description="Disordered" evidence="1">
    <location>
        <begin position="1"/>
        <end position="24"/>
    </location>
</feature>
<protein>
    <submittedName>
        <fullName evidence="2">Uncharacterized protein</fullName>
    </submittedName>
</protein>
<keyword evidence="3" id="KW-1185">Reference proteome</keyword>
<evidence type="ECO:0000313" key="2">
    <source>
        <dbReference type="EMBL" id="KAK8042455.1"/>
    </source>
</evidence>
<proteinExistence type="predicted"/>
<gene>
    <name evidence="2" type="ORF">PG994_012938</name>
</gene>
<evidence type="ECO:0000256" key="1">
    <source>
        <dbReference type="SAM" id="MobiDB-lite"/>
    </source>
</evidence>
<reference evidence="2 3" key="1">
    <citation type="submission" date="2023-01" db="EMBL/GenBank/DDBJ databases">
        <title>Analysis of 21 Apiospora genomes using comparative genomics revels a genus with tremendous synthesis potential of carbohydrate active enzymes and secondary metabolites.</title>
        <authorList>
            <person name="Sorensen T."/>
        </authorList>
    </citation>
    <scope>NUCLEOTIDE SEQUENCE [LARGE SCALE GENOMIC DNA]</scope>
    <source>
        <strain evidence="2 3">CBS 135458</strain>
    </source>
</reference>
<name>A0ABR1T8Y7_9PEZI</name>
<organism evidence="2 3">
    <name type="scientific">Apiospora phragmitis</name>
    <dbReference type="NCBI Taxonomy" id="2905665"/>
    <lineage>
        <taxon>Eukaryota</taxon>
        <taxon>Fungi</taxon>
        <taxon>Dikarya</taxon>
        <taxon>Ascomycota</taxon>
        <taxon>Pezizomycotina</taxon>
        <taxon>Sordariomycetes</taxon>
        <taxon>Xylariomycetidae</taxon>
        <taxon>Amphisphaeriales</taxon>
        <taxon>Apiosporaceae</taxon>
        <taxon>Apiospora</taxon>
    </lineage>
</organism>
<dbReference type="EMBL" id="JAQQWL010000013">
    <property type="protein sequence ID" value="KAK8042455.1"/>
    <property type="molecule type" value="Genomic_DNA"/>
</dbReference>
<dbReference type="GeneID" id="92097410"/>
<evidence type="ECO:0000313" key="3">
    <source>
        <dbReference type="Proteomes" id="UP001480595"/>
    </source>
</evidence>
<dbReference type="Proteomes" id="UP001480595">
    <property type="component" value="Unassembled WGS sequence"/>
</dbReference>